<protein>
    <submittedName>
        <fullName evidence="2">Uncharacterized protein</fullName>
    </submittedName>
</protein>
<dbReference type="VEuPathDB" id="FungiDB:ASPTUDRAFT_268354"/>
<proteinExistence type="predicted"/>
<evidence type="ECO:0000313" key="3">
    <source>
        <dbReference type="Proteomes" id="UP000184304"/>
    </source>
</evidence>
<dbReference type="AlphaFoldDB" id="A0A1L9NNS6"/>
<reference evidence="3" key="1">
    <citation type="journal article" date="2017" name="Genome Biol.">
        <title>Comparative genomics reveals high biological diversity and specific adaptations in the industrially and medically important fungal genus Aspergillus.</title>
        <authorList>
            <person name="de Vries R.P."/>
            <person name="Riley R."/>
            <person name="Wiebenga A."/>
            <person name="Aguilar-Osorio G."/>
            <person name="Amillis S."/>
            <person name="Uchima C.A."/>
            <person name="Anderluh G."/>
            <person name="Asadollahi M."/>
            <person name="Askin M."/>
            <person name="Barry K."/>
            <person name="Battaglia E."/>
            <person name="Bayram O."/>
            <person name="Benocci T."/>
            <person name="Braus-Stromeyer S.A."/>
            <person name="Caldana C."/>
            <person name="Canovas D."/>
            <person name="Cerqueira G.C."/>
            <person name="Chen F."/>
            <person name="Chen W."/>
            <person name="Choi C."/>
            <person name="Clum A."/>
            <person name="Dos Santos R.A."/>
            <person name="Damasio A.R."/>
            <person name="Diallinas G."/>
            <person name="Emri T."/>
            <person name="Fekete E."/>
            <person name="Flipphi M."/>
            <person name="Freyberg S."/>
            <person name="Gallo A."/>
            <person name="Gournas C."/>
            <person name="Habgood R."/>
            <person name="Hainaut M."/>
            <person name="Harispe M.L."/>
            <person name="Henrissat B."/>
            <person name="Hilden K.S."/>
            <person name="Hope R."/>
            <person name="Hossain A."/>
            <person name="Karabika E."/>
            <person name="Karaffa L."/>
            <person name="Karanyi Z."/>
            <person name="Krasevec N."/>
            <person name="Kuo A."/>
            <person name="Kusch H."/>
            <person name="LaButti K."/>
            <person name="Lagendijk E.L."/>
            <person name="Lapidus A."/>
            <person name="Levasseur A."/>
            <person name="Lindquist E."/>
            <person name="Lipzen A."/>
            <person name="Logrieco A.F."/>
            <person name="MacCabe A."/>
            <person name="Maekelae M.R."/>
            <person name="Malavazi I."/>
            <person name="Melin P."/>
            <person name="Meyer V."/>
            <person name="Mielnichuk N."/>
            <person name="Miskei M."/>
            <person name="Molnar A.P."/>
            <person name="Mule G."/>
            <person name="Ngan C.Y."/>
            <person name="Orejas M."/>
            <person name="Orosz E."/>
            <person name="Ouedraogo J.P."/>
            <person name="Overkamp K.M."/>
            <person name="Park H.-S."/>
            <person name="Perrone G."/>
            <person name="Piumi F."/>
            <person name="Punt P.J."/>
            <person name="Ram A.F."/>
            <person name="Ramon A."/>
            <person name="Rauscher S."/>
            <person name="Record E."/>
            <person name="Riano-Pachon D.M."/>
            <person name="Robert V."/>
            <person name="Roehrig J."/>
            <person name="Ruller R."/>
            <person name="Salamov A."/>
            <person name="Salih N.S."/>
            <person name="Samson R.A."/>
            <person name="Sandor E."/>
            <person name="Sanguinetti M."/>
            <person name="Schuetze T."/>
            <person name="Sepcic K."/>
            <person name="Shelest E."/>
            <person name="Sherlock G."/>
            <person name="Sophianopoulou V."/>
            <person name="Squina F.M."/>
            <person name="Sun H."/>
            <person name="Susca A."/>
            <person name="Todd R.B."/>
            <person name="Tsang A."/>
            <person name="Unkles S.E."/>
            <person name="van de Wiele N."/>
            <person name="van Rossen-Uffink D."/>
            <person name="Oliveira J.V."/>
            <person name="Vesth T.C."/>
            <person name="Visser J."/>
            <person name="Yu J.-H."/>
            <person name="Zhou M."/>
            <person name="Andersen M.R."/>
            <person name="Archer D.B."/>
            <person name="Baker S.E."/>
            <person name="Benoit I."/>
            <person name="Brakhage A.A."/>
            <person name="Braus G.H."/>
            <person name="Fischer R."/>
            <person name="Frisvad J.C."/>
            <person name="Goldman G.H."/>
            <person name="Houbraken J."/>
            <person name="Oakley B."/>
            <person name="Pocsi I."/>
            <person name="Scazzocchio C."/>
            <person name="Seiboth B."/>
            <person name="vanKuyk P.A."/>
            <person name="Wortman J."/>
            <person name="Dyer P.S."/>
            <person name="Grigoriev I.V."/>
        </authorList>
    </citation>
    <scope>NUCLEOTIDE SEQUENCE [LARGE SCALE GENOMIC DNA]</scope>
    <source>
        <strain evidence="3">CBS 134.48</strain>
    </source>
</reference>
<evidence type="ECO:0000256" key="1">
    <source>
        <dbReference type="SAM" id="Phobius"/>
    </source>
</evidence>
<name>A0A1L9NNS6_ASPTC</name>
<feature type="transmembrane region" description="Helical" evidence="1">
    <location>
        <begin position="20"/>
        <end position="43"/>
    </location>
</feature>
<dbReference type="EMBL" id="KV878176">
    <property type="protein sequence ID" value="OJI90804.1"/>
    <property type="molecule type" value="Genomic_DNA"/>
</dbReference>
<keyword evidence="1" id="KW-0472">Membrane</keyword>
<accession>A0A1L9NNS6</accession>
<sequence>MRARGRQMGQTAPRAVIRAFLAFCSLCTPGTASLAAFSFLTLVPTDVARYNNIPHYAMALCLAVLISVFGAFFTHQTLHTHTYTHPHPHLHPHTSLGIPILPLRWPQWQAPIASSPSVSRFAIGPHFKQPKSARQIFGEIWKRKGKKKEKVALVVYPPRLQSNRKRLLFIPESEPFHFMFPQPSPFR</sequence>
<dbReference type="Proteomes" id="UP000184304">
    <property type="component" value="Unassembled WGS sequence"/>
</dbReference>
<keyword evidence="3" id="KW-1185">Reference proteome</keyword>
<feature type="transmembrane region" description="Helical" evidence="1">
    <location>
        <begin position="55"/>
        <end position="73"/>
    </location>
</feature>
<organism evidence="2 3">
    <name type="scientific">Aspergillus tubingensis (strain CBS 134.48)</name>
    <dbReference type="NCBI Taxonomy" id="767770"/>
    <lineage>
        <taxon>Eukaryota</taxon>
        <taxon>Fungi</taxon>
        <taxon>Dikarya</taxon>
        <taxon>Ascomycota</taxon>
        <taxon>Pezizomycotina</taxon>
        <taxon>Eurotiomycetes</taxon>
        <taxon>Eurotiomycetidae</taxon>
        <taxon>Eurotiales</taxon>
        <taxon>Aspergillaceae</taxon>
        <taxon>Aspergillus</taxon>
        <taxon>Aspergillus subgen. Circumdati</taxon>
    </lineage>
</organism>
<gene>
    <name evidence="2" type="ORF">ASPTUDRAFT_268354</name>
</gene>
<keyword evidence="1" id="KW-1133">Transmembrane helix</keyword>
<keyword evidence="1" id="KW-0812">Transmembrane</keyword>
<evidence type="ECO:0000313" key="2">
    <source>
        <dbReference type="EMBL" id="OJI90804.1"/>
    </source>
</evidence>